<evidence type="ECO:0000313" key="13">
    <source>
        <dbReference type="Proteomes" id="UP001497392"/>
    </source>
</evidence>
<keyword evidence="2" id="KW-0963">Cytoplasm</keyword>
<dbReference type="InterPro" id="IPR000857">
    <property type="entry name" value="MyTH4_dom"/>
</dbReference>
<dbReference type="Proteomes" id="UP001497392">
    <property type="component" value="Unassembled WGS sequence"/>
</dbReference>
<dbReference type="InterPro" id="IPR019821">
    <property type="entry name" value="Kinesin_motor_CS"/>
</dbReference>
<accession>A0ABP1G1G1</accession>
<dbReference type="SUPFAM" id="SSF52540">
    <property type="entry name" value="P-loop containing nucleoside triphosphate hydrolases"/>
    <property type="match status" value="1"/>
</dbReference>
<dbReference type="PROSITE" id="PS50067">
    <property type="entry name" value="KINESIN_MOTOR_2"/>
    <property type="match status" value="1"/>
</dbReference>
<dbReference type="Gene3D" id="2.30.29.30">
    <property type="entry name" value="Pleckstrin-homology domain (PH domain)/Phosphotyrosine-binding domain (PTB)"/>
    <property type="match status" value="1"/>
</dbReference>
<dbReference type="InterPro" id="IPR000299">
    <property type="entry name" value="FERM_domain"/>
</dbReference>
<evidence type="ECO:0000256" key="7">
    <source>
        <dbReference type="SAM" id="Coils"/>
    </source>
</evidence>
<evidence type="ECO:0000256" key="5">
    <source>
        <dbReference type="ARBA" id="ARBA00023175"/>
    </source>
</evidence>
<proteinExistence type="inferred from homology"/>
<name>A0ABP1G1G1_9CHLO</name>
<dbReference type="SUPFAM" id="SSF47031">
    <property type="entry name" value="Second domain of FERM"/>
    <property type="match status" value="1"/>
</dbReference>
<dbReference type="Gene3D" id="6.10.250.760">
    <property type="match status" value="1"/>
</dbReference>
<organism evidence="12 13">
    <name type="scientific">Coccomyxa viridis</name>
    <dbReference type="NCBI Taxonomy" id="1274662"/>
    <lineage>
        <taxon>Eukaryota</taxon>
        <taxon>Viridiplantae</taxon>
        <taxon>Chlorophyta</taxon>
        <taxon>core chlorophytes</taxon>
        <taxon>Trebouxiophyceae</taxon>
        <taxon>Trebouxiophyceae incertae sedis</taxon>
        <taxon>Coccomyxaceae</taxon>
        <taxon>Coccomyxa</taxon>
    </lineage>
</organism>
<dbReference type="Gene3D" id="3.40.850.10">
    <property type="entry name" value="Kinesin motor domain"/>
    <property type="match status" value="1"/>
</dbReference>
<reference evidence="12 13" key="1">
    <citation type="submission" date="2024-06" db="EMBL/GenBank/DDBJ databases">
        <authorList>
            <person name="Kraege A."/>
            <person name="Thomma B."/>
        </authorList>
    </citation>
    <scope>NUCLEOTIDE SEQUENCE [LARGE SCALE GENOMIC DNA]</scope>
</reference>
<keyword evidence="7" id="KW-0175">Coiled coil</keyword>
<evidence type="ECO:0000256" key="4">
    <source>
        <dbReference type="ARBA" id="ARBA00022840"/>
    </source>
</evidence>
<dbReference type="InterPro" id="IPR027417">
    <property type="entry name" value="P-loop_NTPase"/>
</dbReference>
<dbReference type="InterPro" id="IPR014352">
    <property type="entry name" value="FERM/acyl-CoA-bd_prot_sf"/>
</dbReference>
<sequence>MAARNLEVDVNYEDTGDEPGTPPRNQNLSPGDSSNPCTPVLEGLAGHAQSFQVDSFNRASSGRGGKIGRLFSARSRSSPKTPNTASPVKSDPPTPPTGPSLSLDDMLIYQPDCIPTSLLKLSADNSTRAVKMFAGVQKYMAESGEAPVGAAKAELVQKLLHQGIKRPELRDELYMQLLKQSRGNTTPSCAKAWELFFLVASVMPPSKEFVSLVSEYVHTVAHPDGPTACEEVQQLAGKTWNALKRSAKAGPRRTVCFATPFASVKLSGEDAWRLPALEEIEAMLAGRKQTAIVFFLDETFEELEFDATSTVLEAVEYLAGVIKLQSYQTFTLYECRKATKNSEVGMPMPDEHYILDDNKYVADVLQDFKAAKGRDYQSKVLFKKRMFRETDETITEPQFITLSYVQAQHDYLAGNYPVVREDAAQMCALQMQAEAGPTMLESPESLETAIERFIHKQVLMTRPREEWRNDVCARYKVLEHFSKEDARLQFLRILRSLPYGNSIFFAVKRIEDPIGLLPAKLILGINKRGVHFFRPVPKEYLHSAELRDIMQFGSSSQAVFFKMRVAGVLHIFQFDTRQGEDICMALQTHINDIMMKRYSKAKAMAGGESKAPASNAEQQAPDYGAKYQQHMGTLQKQLEEAKQTIEQMRRAEQKEGSDKQRVAEELEEARERLDAERAAQRLAAERVEATTREVELLRADLAATKQNLDKAEGDKTRAVEAAVSAAVADAEMRTQEEVAAASVAMKAAAEAQQLRELEDKVDALQGQLATTTDSQLAAQAALTEAEKEKGLLEKRLQRLEEARATESAQAGAQLQKQRDAVAAEMSAKDNKINDLVEELGATQALLTEKEHALQEVESASQELEELREMKEDVERRERAQATVIENQAKRLDELETLYKDECISRKKFFNMMEDMKGKIRVYARVRPMLSFEQDRGHKNALNIPDELTLDHIWKDKKREYNFDAVFAPDASQDKVFEDTRHLVQSAVDGYNVCIFAYGQTGSGKTHTIYGGEGNPGLTPRGIHELFNVLARDSGKYTFSVACFMLELYQDDLADLLLPPQPKVPTGRQAGSFGTQVRVPKLEIKKDAKGMVSVPGATMIEVTSARELLATIEKGQQRRHVSSTQMNRESSRSHLIMSVIIEATNLQTQNVTKGKLSFVDLAGSERVKKSGSTGEQLKEAQAINKSLSALGDVISALAGEQPHIPYRNHKLTMLMSDSLGGTAKTLMFVNVSPTDSNLDETQNSLAYATRVRTIKNEVTKNEANKEILKLRKQLEYWKEQAGLAPAQRAYVDLEDITDERAAPGDQD</sequence>
<dbReference type="PROSITE" id="PS51016">
    <property type="entry name" value="MYTH4"/>
    <property type="match status" value="1"/>
</dbReference>
<feature type="region of interest" description="Disordered" evidence="8">
    <location>
        <begin position="55"/>
        <end position="103"/>
    </location>
</feature>
<dbReference type="InterPro" id="IPR035963">
    <property type="entry name" value="FERM_2"/>
</dbReference>
<dbReference type="Pfam" id="PF00373">
    <property type="entry name" value="FERM_M"/>
    <property type="match status" value="1"/>
</dbReference>
<feature type="domain" description="FERM" evidence="9">
    <location>
        <begin position="289"/>
        <end position="598"/>
    </location>
</feature>
<keyword evidence="13" id="KW-1185">Reference proteome</keyword>
<evidence type="ECO:0000256" key="6">
    <source>
        <dbReference type="PROSITE-ProRule" id="PRU00283"/>
    </source>
</evidence>
<evidence type="ECO:0000259" key="10">
    <source>
        <dbReference type="PROSITE" id="PS50067"/>
    </source>
</evidence>
<feature type="coiled-coil region" evidence="7">
    <location>
        <begin position="747"/>
        <end position="809"/>
    </location>
</feature>
<dbReference type="PROSITE" id="PS50057">
    <property type="entry name" value="FERM_3"/>
    <property type="match status" value="1"/>
</dbReference>
<dbReference type="SMART" id="SM00139">
    <property type="entry name" value="MyTH4"/>
    <property type="match status" value="1"/>
</dbReference>
<dbReference type="SUPFAM" id="SSF50729">
    <property type="entry name" value="PH domain-like"/>
    <property type="match status" value="1"/>
</dbReference>
<dbReference type="InterPro" id="IPR036961">
    <property type="entry name" value="Kinesin_motor_dom_sf"/>
</dbReference>
<evidence type="ECO:0000256" key="2">
    <source>
        <dbReference type="ARBA" id="ARBA00022490"/>
    </source>
</evidence>
<evidence type="ECO:0000259" key="9">
    <source>
        <dbReference type="PROSITE" id="PS50057"/>
    </source>
</evidence>
<gene>
    <name evidence="12" type="primary">g6227</name>
    <name evidence="12" type="ORF">VP750_LOCUS5336</name>
</gene>
<feature type="region of interest" description="Disordered" evidence="8">
    <location>
        <begin position="643"/>
        <end position="666"/>
    </location>
</feature>
<keyword evidence="3 6" id="KW-0547">Nucleotide-binding</keyword>
<dbReference type="PROSITE" id="PS00411">
    <property type="entry name" value="KINESIN_MOTOR_1"/>
    <property type="match status" value="1"/>
</dbReference>
<dbReference type="InterPro" id="IPR019748">
    <property type="entry name" value="FERM_central"/>
</dbReference>
<dbReference type="InterPro" id="IPR019749">
    <property type="entry name" value="Band_41_domain"/>
</dbReference>
<feature type="coiled-coil region" evidence="7">
    <location>
        <begin position="842"/>
        <end position="879"/>
    </location>
</feature>
<dbReference type="EMBL" id="CAXHTA020000009">
    <property type="protein sequence ID" value="CAL5223677.1"/>
    <property type="molecule type" value="Genomic_DNA"/>
</dbReference>
<dbReference type="Gene3D" id="1.20.80.10">
    <property type="match status" value="1"/>
</dbReference>
<dbReference type="PRINTS" id="PR00380">
    <property type="entry name" value="KINESINHEAVY"/>
</dbReference>
<dbReference type="InterPro" id="IPR002404">
    <property type="entry name" value="IRS_PTB"/>
</dbReference>
<dbReference type="SMART" id="SM00129">
    <property type="entry name" value="KISc"/>
    <property type="match status" value="1"/>
</dbReference>
<dbReference type="Pfam" id="PF02174">
    <property type="entry name" value="IRS"/>
    <property type="match status" value="1"/>
</dbReference>
<evidence type="ECO:0000256" key="8">
    <source>
        <dbReference type="SAM" id="MobiDB-lite"/>
    </source>
</evidence>
<comment type="similarity">
    <text evidence="6">Belongs to the TRAFAC class myosin-kinesin ATPase superfamily. Kinesin family.</text>
</comment>
<feature type="domain" description="Kinesin motor" evidence="10">
    <location>
        <begin position="918"/>
        <end position="1253"/>
    </location>
</feature>
<dbReference type="PANTHER" id="PTHR47972">
    <property type="entry name" value="KINESIN-LIKE PROTEIN KLP-3"/>
    <property type="match status" value="1"/>
</dbReference>
<keyword evidence="4 6" id="KW-0067">ATP-binding</keyword>
<dbReference type="CDD" id="cd14473">
    <property type="entry name" value="FERM_B-lobe"/>
    <property type="match status" value="1"/>
</dbReference>
<dbReference type="InterPro" id="IPR027640">
    <property type="entry name" value="Kinesin-like_fam"/>
</dbReference>
<comment type="subcellular location">
    <subcellularLocation>
        <location evidence="1">Cytoplasm</location>
    </subcellularLocation>
</comment>
<evidence type="ECO:0000313" key="12">
    <source>
        <dbReference type="EMBL" id="CAL5223677.1"/>
    </source>
</evidence>
<dbReference type="Gene3D" id="1.25.40.530">
    <property type="entry name" value="MyTH4 domain"/>
    <property type="match status" value="1"/>
</dbReference>
<dbReference type="InterPro" id="IPR038185">
    <property type="entry name" value="MyTH4_dom_sf"/>
</dbReference>
<keyword evidence="5 6" id="KW-0505">Motor protein</keyword>
<comment type="caution">
    <text evidence="12">The sequence shown here is derived from an EMBL/GenBank/DDBJ whole genome shotgun (WGS) entry which is preliminary data.</text>
</comment>
<dbReference type="Pfam" id="PF21989">
    <property type="entry name" value="RA_2"/>
    <property type="match status" value="1"/>
</dbReference>
<dbReference type="CDD" id="cd13200">
    <property type="entry name" value="FERM_C_KCBP"/>
    <property type="match status" value="1"/>
</dbReference>
<dbReference type="PANTHER" id="PTHR47972:SF16">
    <property type="entry name" value="KINESIN-LIKE PROTEIN"/>
    <property type="match status" value="1"/>
</dbReference>
<feature type="domain" description="MyTH4" evidence="11">
    <location>
        <begin position="109"/>
        <end position="265"/>
    </location>
</feature>
<feature type="compositionally biased region" description="Polar residues" evidence="8">
    <location>
        <begin position="74"/>
        <end position="85"/>
    </location>
</feature>
<dbReference type="Pfam" id="PF00784">
    <property type="entry name" value="MyTH4"/>
    <property type="match status" value="1"/>
</dbReference>
<feature type="compositionally biased region" description="Polar residues" evidence="8">
    <location>
        <begin position="23"/>
        <end position="37"/>
    </location>
</feature>
<feature type="binding site" evidence="6">
    <location>
        <begin position="998"/>
        <end position="1005"/>
    </location>
    <ligand>
        <name>ATP</name>
        <dbReference type="ChEBI" id="CHEBI:30616"/>
    </ligand>
</feature>
<dbReference type="InterPro" id="IPR011993">
    <property type="entry name" value="PH-like_dom_sf"/>
</dbReference>
<dbReference type="InterPro" id="IPR001752">
    <property type="entry name" value="Kinesin_motor_dom"/>
</dbReference>
<evidence type="ECO:0000259" key="11">
    <source>
        <dbReference type="PROSITE" id="PS51016"/>
    </source>
</evidence>
<dbReference type="Gene3D" id="3.10.20.90">
    <property type="entry name" value="Phosphatidylinositol 3-kinase Catalytic Subunit, Chain A, domain 1"/>
    <property type="match status" value="1"/>
</dbReference>
<feature type="region of interest" description="Disordered" evidence="8">
    <location>
        <begin position="1"/>
        <end position="43"/>
    </location>
</feature>
<dbReference type="Pfam" id="PF00225">
    <property type="entry name" value="Kinesin"/>
    <property type="match status" value="1"/>
</dbReference>
<protein>
    <submittedName>
        <fullName evidence="12">G6227 protein</fullName>
    </submittedName>
</protein>
<dbReference type="CDD" id="cd01366">
    <property type="entry name" value="KISc_C_terminal"/>
    <property type="match status" value="1"/>
</dbReference>
<evidence type="ECO:0000256" key="3">
    <source>
        <dbReference type="ARBA" id="ARBA00022741"/>
    </source>
</evidence>
<evidence type="ECO:0000256" key="1">
    <source>
        <dbReference type="ARBA" id="ARBA00004496"/>
    </source>
</evidence>
<dbReference type="SMART" id="SM00295">
    <property type="entry name" value="B41"/>
    <property type="match status" value="1"/>
</dbReference>